<gene>
    <name evidence="2" type="ORF">B0G62_103224</name>
</gene>
<evidence type="ECO:0000313" key="2">
    <source>
        <dbReference type="EMBL" id="POR53652.1"/>
    </source>
</evidence>
<organism evidence="2 3">
    <name type="scientific">Paraburkholderia eburnea</name>
    <dbReference type="NCBI Taxonomy" id="1189126"/>
    <lineage>
        <taxon>Bacteria</taxon>
        <taxon>Pseudomonadati</taxon>
        <taxon>Pseudomonadota</taxon>
        <taxon>Betaproteobacteria</taxon>
        <taxon>Burkholderiales</taxon>
        <taxon>Burkholderiaceae</taxon>
        <taxon>Paraburkholderia</taxon>
    </lineage>
</organism>
<dbReference type="RefSeq" id="WP_181315541.1">
    <property type="nucleotide sequence ID" value="NZ_PQGA01000003.1"/>
</dbReference>
<reference evidence="2 3" key="1">
    <citation type="submission" date="2018-01" db="EMBL/GenBank/DDBJ databases">
        <title>Genomic Encyclopedia of Type Strains, Phase III (KMG-III): the genomes of soil and plant-associated and newly described type strains.</title>
        <authorList>
            <person name="Whitman W."/>
        </authorList>
    </citation>
    <scope>NUCLEOTIDE SEQUENCE [LARGE SCALE GENOMIC DNA]</scope>
    <source>
        <strain evidence="2 3">JCM 18070</strain>
    </source>
</reference>
<keyword evidence="3" id="KW-1185">Reference proteome</keyword>
<dbReference type="EMBL" id="PQGA01000003">
    <property type="protein sequence ID" value="POR53652.1"/>
    <property type="molecule type" value="Genomic_DNA"/>
</dbReference>
<evidence type="ECO:0000256" key="1">
    <source>
        <dbReference type="SAM" id="MobiDB-lite"/>
    </source>
</evidence>
<name>A0A2S4MFZ6_9BURK</name>
<protein>
    <submittedName>
        <fullName evidence="2">Uncharacterized protein</fullName>
    </submittedName>
</protein>
<evidence type="ECO:0000313" key="3">
    <source>
        <dbReference type="Proteomes" id="UP000237381"/>
    </source>
</evidence>
<accession>A0A2S4MFZ6</accession>
<sequence>MSRKHTDAELDRTQSTESALVELASHIQALVADQSLDSRCAAKLVKRLRKEAVAVEDSRAGTKAGRKRLLKTFDELDTALFEQNATLLVAANAALRAHDVSDGAATKGRDAKLDAVPSS</sequence>
<dbReference type="AlphaFoldDB" id="A0A2S4MFZ6"/>
<dbReference type="Proteomes" id="UP000237381">
    <property type="component" value="Unassembled WGS sequence"/>
</dbReference>
<feature type="compositionally biased region" description="Basic and acidic residues" evidence="1">
    <location>
        <begin position="100"/>
        <end position="113"/>
    </location>
</feature>
<comment type="caution">
    <text evidence="2">The sequence shown here is derived from an EMBL/GenBank/DDBJ whole genome shotgun (WGS) entry which is preliminary data.</text>
</comment>
<proteinExistence type="predicted"/>
<feature type="region of interest" description="Disordered" evidence="1">
    <location>
        <begin position="100"/>
        <end position="119"/>
    </location>
</feature>